<accession>A0A382TKM3</accession>
<feature type="non-terminal residue" evidence="1">
    <location>
        <position position="54"/>
    </location>
</feature>
<name>A0A382TKM3_9ZZZZ</name>
<dbReference type="EMBL" id="UINC01137348">
    <property type="protein sequence ID" value="SVD22630.1"/>
    <property type="molecule type" value="Genomic_DNA"/>
</dbReference>
<evidence type="ECO:0000313" key="1">
    <source>
        <dbReference type="EMBL" id="SVD22630.1"/>
    </source>
</evidence>
<proteinExistence type="predicted"/>
<protein>
    <submittedName>
        <fullName evidence="1">Uncharacterized protein</fullName>
    </submittedName>
</protein>
<sequence>MKRISKYWLELLDLADSIIAHINQCNGVRLQISYDTEKKLKWLETARTKINGLY</sequence>
<organism evidence="1">
    <name type="scientific">marine metagenome</name>
    <dbReference type="NCBI Taxonomy" id="408172"/>
    <lineage>
        <taxon>unclassified sequences</taxon>
        <taxon>metagenomes</taxon>
        <taxon>ecological metagenomes</taxon>
    </lineage>
</organism>
<gene>
    <name evidence="1" type="ORF">METZ01_LOCUS375484</name>
</gene>
<dbReference type="AlphaFoldDB" id="A0A382TKM3"/>
<reference evidence="1" key="1">
    <citation type="submission" date="2018-05" db="EMBL/GenBank/DDBJ databases">
        <authorList>
            <person name="Lanie J.A."/>
            <person name="Ng W.-L."/>
            <person name="Kazmierczak K.M."/>
            <person name="Andrzejewski T.M."/>
            <person name="Davidsen T.M."/>
            <person name="Wayne K.J."/>
            <person name="Tettelin H."/>
            <person name="Glass J.I."/>
            <person name="Rusch D."/>
            <person name="Podicherti R."/>
            <person name="Tsui H.-C.T."/>
            <person name="Winkler M.E."/>
        </authorList>
    </citation>
    <scope>NUCLEOTIDE SEQUENCE</scope>
</reference>